<feature type="transmembrane region" description="Helical" evidence="6">
    <location>
        <begin position="12"/>
        <end position="31"/>
    </location>
</feature>
<dbReference type="InterPro" id="IPR000537">
    <property type="entry name" value="UbiA_prenyltransferase"/>
</dbReference>
<accession>A0A9J6ZLN6</accession>
<dbReference type="Proteomes" id="UP001056426">
    <property type="component" value="Chromosome"/>
</dbReference>
<dbReference type="InterPro" id="IPR044878">
    <property type="entry name" value="UbiA_sf"/>
</dbReference>
<feature type="transmembrane region" description="Helical" evidence="6">
    <location>
        <begin position="263"/>
        <end position="282"/>
    </location>
</feature>
<dbReference type="RefSeq" id="WP_250722159.1">
    <property type="nucleotide sequence ID" value="NZ_CP098400.1"/>
</dbReference>
<dbReference type="GO" id="GO:0016020">
    <property type="term" value="C:membrane"/>
    <property type="evidence" value="ECO:0007669"/>
    <property type="project" value="UniProtKB-SubCell"/>
</dbReference>
<feature type="transmembrane region" description="Helical" evidence="6">
    <location>
        <begin position="117"/>
        <end position="133"/>
    </location>
</feature>
<evidence type="ECO:0000256" key="5">
    <source>
        <dbReference type="ARBA" id="ARBA00023136"/>
    </source>
</evidence>
<keyword evidence="8" id="KW-1185">Reference proteome</keyword>
<dbReference type="CDD" id="cd13961">
    <property type="entry name" value="PT_UbiA_DGGGPS"/>
    <property type="match status" value="1"/>
</dbReference>
<feature type="transmembrane region" description="Helical" evidence="6">
    <location>
        <begin position="140"/>
        <end position="162"/>
    </location>
</feature>
<evidence type="ECO:0000256" key="1">
    <source>
        <dbReference type="ARBA" id="ARBA00004141"/>
    </source>
</evidence>
<feature type="transmembrane region" description="Helical" evidence="6">
    <location>
        <begin position="294"/>
        <end position="312"/>
    </location>
</feature>
<dbReference type="GO" id="GO:0016765">
    <property type="term" value="F:transferase activity, transferring alkyl or aryl (other than methyl) groups"/>
    <property type="evidence" value="ECO:0007669"/>
    <property type="project" value="InterPro"/>
</dbReference>
<dbReference type="KEGG" id="alkq:M9189_07835"/>
<name>A0A9J6ZLN6_9BACT</name>
<reference evidence="7" key="2">
    <citation type="submission" date="2022-06" db="EMBL/GenBank/DDBJ databases">
        <title>Xiashengella guii gen. nov. sp. nov., a bacterium isolated form anaerobic digestion tank.</title>
        <authorList>
            <person name="Huang H."/>
        </authorList>
    </citation>
    <scope>NUCLEOTIDE SEQUENCE</scope>
    <source>
        <strain evidence="7">Ai-910</strain>
    </source>
</reference>
<dbReference type="PANTHER" id="PTHR42723">
    <property type="entry name" value="CHLOROPHYLL SYNTHASE"/>
    <property type="match status" value="1"/>
</dbReference>
<evidence type="ECO:0000256" key="4">
    <source>
        <dbReference type="ARBA" id="ARBA00022989"/>
    </source>
</evidence>
<evidence type="ECO:0000313" key="8">
    <source>
        <dbReference type="Proteomes" id="UP001056426"/>
    </source>
</evidence>
<proteinExistence type="predicted"/>
<reference evidence="7" key="1">
    <citation type="submission" date="2022-05" db="EMBL/GenBank/DDBJ databases">
        <authorList>
            <person name="Sun X."/>
        </authorList>
    </citation>
    <scope>NUCLEOTIDE SEQUENCE</scope>
    <source>
        <strain evidence="7">Ai-910</strain>
    </source>
</reference>
<dbReference type="AlphaFoldDB" id="A0A9J6ZLN6"/>
<keyword evidence="5 6" id="KW-0472">Membrane</keyword>
<dbReference type="EMBL" id="CP098400">
    <property type="protein sequence ID" value="URW78772.1"/>
    <property type="molecule type" value="Genomic_DNA"/>
</dbReference>
<comment type="subcellular location">
    <subcellularLocation>
        <location evidence="1">Membrane</location>
        <topology evidence="1">Multi-pass membrane protein</topology>
    </subcellularLocation>
</comment>
<feature type="transmembrane region" description="Helical" evidence="6">
    <location>
        <begin position="182"/>
        <end position="203"/>
    </location>
</feature>
<dbReference type="Pfam" id="PF01040">
    <property type="entry name" value="UbiA"/>
    <property type="match status" value="1"/>
</dbReference>
<feature type="transmembrane region" description="Helical" evidence="6">
    <location>
        <begin position="43"/>
        <end position="68"/>
    </location>
</feature>
<feature type="transmembrane region" description="Helical" evidence="6">
    <location>
        <begin position="232"/>
        <end position="251"/>
    </location>
</feature>
<organism evidence="7 8">
    <name type="scientific">Xiashengella succiniciproducens</name>
    <dbReference type="NCBI Taxonomy" id="2949635"/>
    <lineage>
        <taxon>Bacteria</taxon>
        <taxon>Pseudomonadati</taxon>
        <taxon>Bacteroidota</taxon>
        <taxon>Bacteroidia</taxon>
        <taxon>Marinilabiliales</taxon>
        <taxon>Marinilabiliaceae</taxon>
        <taxon>Xiashengella</taxon>
    </lineage>
</organism>
<dbReference type="PANTHER" id="PTHR42723:SF1">
    <property type="entry name" value="CHLOROPHYLL SYNTHASE, CHLOROPLASTIC"/>
    <property type="match status" value="1"/>
</dbReference>
<dbReference type="Gene3D" id="1.10.357.140">
    <property type="entry name" value="UbiA prenyltransferase"/>
    <property type="match status" value="1"/>
</dbReference>
<gene>
    <name evidence="7" type="ORF">M9189_07835</name>
</gene>
<keyword evidence="4 6" id="KW-1133">Transmembrane helix</keyword>
<keyword evidence="2" id="KW-1003">Cell membrane</keyword>
<evidence type="ECO:0000256" key="2">
    <source>
        <dbReference type="ARBA" id="ARBA00022475"/>
    </source>
</evidence>
<dbReference type="InterPro" id="IPR050475">
    <property type="entry name" value="Prenyltransferase_related"/>
</dbReference>
<dbReference type="Gene3D" id="1.20.120.1780">
    <property type="entry name" value="UbiA prenyltransferase"/>
    <property type="match status" value="1"/>
</dbReference>
<protein>
    <submittedName>
        <fullName evidence="7">Geranylgeranylglycerol-phosphate geranylgeranyltransferase</fullName>
    </submittedName>
</protein>
<evidence type="ECO:0000256" key="6">
    <source>
        <dbReference type="SAM" id="Phobius"/>
    </source>
</evidence>
<sequence>MAFLRLIRAKNLLIIALLQCLLRYLLVLPILDFYGLEPVMSNARFILLLVATLSLAASGYVINNYFDVKTDIINRPGKVVVGKVFSRRVVLLWHVVFTILGMFSGLLLAYFTRKENYALMFILIPGLLWYYSTTFKKQILIGNLVIAFLTALVPYFVVSLEFASMARVYGAEVLSSEACSAAWSWVSGFAFFAFVTTLGREIIKDIEDVKGDREAGCKTLPIEMGESYTKTVVLAINITTVVALGVVWFVVPELRNSTLTLGYFVVLLAIPYAILSYTLLKASKPKDYHRASQISKLIMLAGILYVFVAQTFF</sequence>
<evidence type="ECO:0000256" key="3">
    <source>
        <dbReference type="ARBA" id="ARBA00022692"/>
    </source>
</evidence>
<feature type="transmembrane region" description="Helical" evidence="6">
    <location>
        <begin position="89"/>
        <end position="111"/>
    </location>
</feature>
<keyword evidence="3 6" id="KW-0812">Transmembrane</keyword>
<evidence type="ECO:0000313" key="7">
    <source>
        <dbReference type="EMBL" id="URW78772.1"/>
    </source>
</evidence>